<dbReference type="InterPro" id="IPR036388">
    <property type="entry name" value="WH-like_DNA-bd_sf"/>
</dbReference>
<evidence type="ECO:0000313" key="10">
    <source>
        <dbReference type="EMBL" id="KAF4587611.1"/>
    </source>
</evidence>
<comment type="function">
    <text evidence="7">Component of the PEX13-PEX14 docking complex, a translocon channel that specifically mediates the import of peroxisomal cargo proteins bound to PEX5 receptor. The PEX13-PEX14 docking complex forms a large import pore which can be opened to a diameter of about 9 nm. Mechanistically, PEX5 receptor along with cargo proteins associates with the PEX14 subunit of the PEX13-PEX14 docking complex in the cytosol, leading to the insertion of the receptor into the organelle membrane with the concomitant translocation of the cargo into the peroxisome matrix.</text>
</comment>
<comment type="caution">
    <text evidence="10">The sequence shown here is derived from an EMBL/GenBank/DDBJ whole genome shotgun (WGS) entry which is preliminary data.</text>
</comment>
<dbReference type="Gene3D" id="1.10.10.10">
    <property type="entry name" value="Winged helix-like DNA-binding domain superfamily/Winged helix DNA-binding domain"/>
    <property type="match status" value="1"/>
</dbReference>
<evidence type="ECO:0000256" key="8">
    <source>
        <dbReference type="SAM" id="MobiDB-lite"/>
    </source>
</evidence>
<keyword evidence="7" id="KW-0813">Transport</keyword>
<feature type="domain" description="Peroxisome membrane anchor protein Pex14p N-terminal" evidence="9">
    <location>
        <begin position="6"/>
        <end position="45"/>
    </location>
</feature>
<dbReference type="PANTHER" id="PTHR23058:SF5">
    <property type="entry name" value="PEROXISOMAL MEMBRANE PROTEIN PEX14"/>
    <property type="match status" value="1"/>
</dbReference>
<name>A0A8H4Q710_9HYPO</name>
<evidence type="ECO:0000256" key="3">
    <source>
        <dbReference type="ARBA" id="ARBA00023140"/>
    </source>
</evidence>
<dbReference type="InterPro" id="IPR006785">
    <property type="entry name" value="Pex14_N"/>
</dbReference>
<comment type="subcellular location">
    <subcellularLocation>
        <location evidence="6 7">Peroxisome membrane</location>
    </subcellularLocation>
</comment>
<sequence length="313" mass="34286">MGDSEDSARRFLQDDLVRTASPEEKASFLKSKGVSDGDIQKLLAEFESQSRQIETAKPEPQSPANASNRPLASLPSEETETDRPPIVTYPEFLAKPVRPPPLVTTTRLLNTVYGFAGFATLLYGTSRYYLAPMVDDLTEARSDLYTTASSKLLALFPTLEKSVSVIPPAAGHSAPADDASDAEDPSEMFHRDVGTQTSLPDSPAGAAQVQPVAGSPSDRQADRLSDAVRTLSGLKDDFRSQCHHLEELRTLLDVLRDDLDGMTYGSRALFLGGYEMYGTKRSEPDDEIRKVRDNIRRVKGTLLSTRSFPSSTR</sequence>
<keyword evidence="3 7" id="KW-0576">Peroxisome</keyword>
<dbReference type="AlphaFoldDB" id="A0A8H4Q710"/>
<dbReference type="PANTHER" id="PTHR23058">
    <property type="entry name" value="PEROXISOMAL MEMBRANE PROTEIN PEX14"/>
    <property type="match status" value="1"/>
</dbReference>
<keyword evidence="7" id="KW-0653">Protein transport</keyword>
<proteinExistence type="inferred from homology"/>
<dbReference type="GO" id="GO:0005102">
    <property type="term" value="F:signaling receptor binding"/>
    <property type="evidence" value="ECO:0007669"/>
    <property type="project" value="TreeGrafter"/>
</dbReference>
<evidence type="ECO:0000256" key="6">
    <source>
        <dbReference type="ARBA" id="ARBA00046271"/>
    </source>
</evidence>
<evidence type="ECO:0000256" key="1">
    <source>
        <dbReference type="ARBA" id="ARBA00005443"/>
    </source>
</evidence>
<feature type="compositionally biased region" description="Low complexity" evidence="8">
    <location>
        <begin position="167"/>
        <end position="177"/>
    </location>
</feature>
<dbReference type="OrthoDB" id="441517at2759"/>
<keyword evidence="11" id="KW-1185">Reference proteome</keyword>
<keyword evidence="7" id="KW-0472">Membrane</keyword>
<organism evidence="10 11">
    <name type="scientific">Ophiocordyceps camponoti-floridani</name>
    <dbReference type="NCBI Taxonomy" id="2030778"/>
    <lineage>
        <taxon>Eukaryota</taxon>
        <taxon>Fungi</taxon>
        <taxon>Dikarya</taxon>
        <taxon>Ascomycota</taxon>
        <taxon>Pezizomycotina</taxon>
        <taxon>Sordariomycetes</taxon>
        <taxon>Hypocreomycetidae</taxon>
        <taxon>Hypocreales</taxon>
        <taxon>Ophiocordycipitaceae</taxon>
        <taxon>Ophiocordyceps</taxon>
    </lineage>
</organism>
<dbReference type="InterPro" id="IPR025655">
    <property type="entry name" value="PEX14"/>
</dbReference>
<dbReference type="GO" id="GO:1990429">
    <property type="term" value="C:peroxisomal importomer complex"/>
    <property type="evidence" value="ECO:0007669"/>
    <property type="project" value="TreeGrafter"/>
</dbReference>
<reference evidence="10 11" key="1">
    <citation type="journal article" date="2020" name="G3 (Bethesda)">
        <title>Genetic Underpinnings of Host Manipulation by Ophiocordyceps as Revealed by Comparative Transcriptomics.</title>
        <authorList>
            <person name="Will I."/>
            <person name="Das B."/>
            <person name="Trinh T."/>
            <person name="Brachmann A."/>
            <person name="Ohm R.A."/>
            <person name="de Bekker C."/>
        </authorList>
    </citation>
    <scope>NUCLEOTIDE SEQUENCE [LARGE SCALE GENOMIC DNA]</scope>
    <source>
        <strain evidence="10 11">EC05</strain>
    </source>
</reference>
<evidence type="ECO:0000256" key="2">
    <source>
        <dbReference type="ARBA" id="ARBA00023010"/>
    </source>
</evidence>
<evidence type="ECO:0000256" key="7">
    <source>
        <dbReference type="RuleBase" id="RU367032"/>
    </source>
</evidence>
<evidence type="ECO:0000256" key="5">
    <source>
        <dbReference type="ARBA" id="ARBA00029691"/>
    </source>
</evidence>
<dbReference type="EMBL" id="JAACLJ010000004">
    <property type="protein sequence ID" value="KAF4587611.1"/>
    <property type="molecule type" value="Genomic_DNA"/>
</dbReference>
<evidence type="ECO:0000313" key="11">
    <source>
        <dbReference type="Proteomes" id="UP000562929"/>
    </source>
</evidence>
<feature type="region of interest" description="Disordered" evidence="8">
    <location>
        <begin position="167"/>
        <end position="222"/>
    </location>
</feature>
<evidence type="ECO:0000259" key="9">
    <source>
        <dbReference type="Pfam" id="PF04695"/>
    </source>
</evidence>
<dbReference type="Pfam" id="PF04695">
    <property type="entry name" value="Pex14_N"/>
    <property type="match status" value="1"/>
</dbReference>
<dbReference type="Proteomes" id="UP000562929">
    <property type="component" value="Unassembled WGS sequence"/>
</dbReference>
<dbReference type="GO" id="GO:0005778">
    <property type="term" value="C:peroxisomal membrane"/>
    <property type="evidence" value="ECO:0007669"/>
    <property type="project" value="UniProtKB-SubCell"/>
</dbReference>
<keyword evidence="2" id="KW-0811">Translocation</keyword>
<comment type="similarity">
    <text evidence="1 7">Belongs to the peroxin-14 family.</text>
</comment>
<dbReference type="GO" id="GO:0016560">
    <property type="term" value="P:protein import into peroxisome matrix, docking"/>
    <property type="evidence" value="ECO:0007669"/>
    <property type="project" value="UniProtKB-UniRule"/>
</dbReference>
<evidence type="ECO:0000256" key="4">
    <source>
        <dbReference type="ARBA" id="ARBA00029502"/>
    </source>
</evidence>
<protein>
    <recommendedName>
        <fullName evidence="4 7">Peroxisomal membrane protein PEX14</fullName>
    </recommendedName>
    <alternativeName>
        <fullName evidence="5 7">Peroxin-14</fullName>
    </alternativeName>
</protein>
<gene>
    <name evidence="10" type="ORF">GQ602_004304</name>
</gene>
<feature type="region of interest" description="Disordered" evidence="8">
    <location>
        <begin position="47"/>
        <end position="84"/>
    </location>
</feature>
<accession>A0A8H4Q710</accession>